<evidence type="ECO:0000313" key="2">
    <source>
        <dbReference type="EMBL" id="THG93373.1"/>
    </source>
</evidence>
<keyword evidence="3" id="KW-1185">Reference proteome</keyword>
<accession>A0A4S4K6H3</accession>
<evidence type="ECO:0008006" key="4">
    <source>
        <dbReference type="Google" id="ProtNLM"/>
    </source>
</evidence>
<evidence type="ECO:0000313" key="3">
    <source>
        <dbReference type="Proteomes" id="UP000309038"/>
    </source>
</evidence>
<organism evidence="2 3">
    <name type="scientific">Hermanssonia centrifuga</name>
    <dbReference type="NCBI Taxonomy" id="98765"/>
    <lineage>
        <taxon>Eukaryota</taxon>
        <taxon>Fungi</taxon>
        <taxon>Dikarya</taxon>
        <taxon>Basidiomycota</taxon>
        <taxon>Agaricomycotina</taxon>
        <taxon>Agaricomycetes</taxon>
        <taxon>Polyporales</taxon>
        <taxon>Meruliaceae</taxon>
        <taxon>Hermanssonia</taxon>
    </lineage>
</organism>
<evidence type="ECO:0000256" key="1">
    <source>
        <dbReference type="SAM" id="MobiDB-lite"/>
    </source>
</evidence>
<comment type="caution">
    <text evidence="2">The sequence shown here is derived from an EMBL/GenBank/DDBJ whole genome shotgun (WGS) entry which is preliminary data.</text>
</comment>
<reference evidence="2 3" key="1">
    <citation type="submission" date="2019-02" db="EMBL/GenBank/DDBJ databases">
        <title>Genome sequencing of the rare red list fungi Phlebia centrifuga.</title>
        <authorList>
            <person name="Buettner E."/>
            <person name="Kellner H."/>
        </authorList>
    </citation>
    <scope>NUCLEOTIDE SEQUENCE [LARGE SCALE GENOMIC DNA]</scope>
    <source>
        <strain evidence="2 3">DSM 108282</strain>
    </source>
</reference>
<feature type="compositionally biased region" description="Polar residues" evidence="1">
    <location>
        <begin position="197"/>
        <end position="212"/>
    </location>
</feature>
<feature type="region of interest" description="Disordered" evidence="1">
    <location>
        <begin position="197"/>
        <end position="221"/>
    </location>
</feature>
<gene>
    <name evidence="2" type="ORF">EW026_g7845</name>
</gene>
<sequence>MANPTPNMPMRGERNAPIFDPDVPRTLSRYFDDLIELFTRCAVVNDKEKKRYVMIDVLIDVADQWNYLREKAAPGTFEDFRKAVFTLYPGASTDRQFKYSDLLAVIQEWQQKGISSLTQWGEYYQAFTLWASFLKGKNILSKLKQRRLSMQSITGLLKQAIERRLEIKQPDHNSSVPYEMKDIKAVHHILAGIGNPPSSSNAPTFSNPSTSIAPAAPQAPS</sequence>
<dbReference type="AlphaFoldDB" id="A0A4S4K6H3"/>
<name>A0A4S4K6H3_9APHY</name>
<dbReference type="Proteomes" id="UP000309038">
    <property type="component" value="Unassembled WGS sequence"/>
</dbReference>
<protein>
    <recommendedName>
        <fullName evidence="4">Gag protein</fullName>
    </recommendedName>
</protein>
<proteinExistence type="predicted"/>
<dbReference type="EMBL" id="SGPJ01000681">
    <property type="protein sequence ID" value="THG93373.1"/>
    <property type="molecule type" value="Genomic_DNA"/>
</dbReference>